<gene>
    <name evidence="1" type="ORF">SI65_07051</name>
</gene>
<reference evidence="1 2" key="1">
    <citation type="journal article" date="2016" name="BMC Genomics">
        <title>Comparative genomic and transcriptomic analyses of the Fuzhuan brick tea-fermentation fungus Aspergillus cristatus.</title>
        <authorList>
            <person name="Ge Y."/>
            <person name="Wang Y."/>
            <person name="Liu Y."/>
            <person name="Tan Y."/>
            <person name="Ren X."/>
            <person name="Zhang X."/>
            <person name="Hyde K.D."/>
            <person name="Liu Y."/>
            <person name="Liu Z."/>
        </authorList>
    </citation>
    <scope>NUCLEOTIDE SEQUENCE [LARGE SCALE GENOMIC DNA]</scope>
    <source>
        <strain evidence="1 2">GZAAS20.1005</strain>
    </source>
</reference>
<dbReference type="Gene3D" id="3.40.50.720">
    <property type="entry name" value="NAD(P)-binding Rossmann-like Domain"/>
    <property type="match status" value="1"/>
</dbReference>
<dbReference type="STRING" id="573508.A0A1E3BAE2"/>
<organism evidence="1 2">
    <name type="scientific">Aspergillus cristatus</name>
    <name type="common">Chinese Fuzhuan brick tea-fermentation fungus</name>
    <name type="synonym">Eurotium cristatum</name>
    <dbReference type="NCBI Taxonomy" id="573508"/>
    <lineage>
        <taxon>Eukaryota</taxon>
        <taxon>Fungi</taxon>
        <taxon>Dikarya</taxon>
        <taxon>Ascomycota</taxon>
        <taxon>Pezizomycotina</taxon>
        <taxon>Eurotiomycetes</taxon>
        <taxon>Eurotiomycetidae</taxon>
        <taxon>Eurotiales</taxon>
        <taxon>Aspergillaceae</taxon>
        <taxon>Aspergillus</taxon>
        <taxon>Aspergillus subgen. Aspergillus</taxon>
    </lineage>
</organism>
<dbReference type="Proteomes" id="UP000094569">
    <property type="component" value="Unassembled WGS sequence"/>
</dbReference>
<evidence type="ECO:0000313" key="1">
    <source>
        <dbReference type="EMBL" id="ODM17376.1"/>
    </source>
</evidence>
<comment type="caution">
    <text evidence="1">The sequence shown here is derived from an EMBL/GenBank/DDBJ whole genome shotgun (WGS) entry which is preliminary data.</text>
</comment>
<keyword evidence="2" id="KW-1185">Reference proteome</keyword>
<proteinExistence type="predicted"/>
<dbReference type="EMBL" id="JXNT01000008">
    <property type="protein sequence ID" value="ODM17376.1"/>
    <property type="molecule type" value="Genomic_DNA"/>
</dbReference>
<dbReference type="VEuPathDB" id="FungiDB:SI65_07051"/>
<accession>A0A1E3BAE2</accession>
<protein>
    <submittedName>
        <fullName evidence="1">Uncharacterized protein</fullName>
    </submittedName>
</protein>
<evidence type="ECO:0000313" key="2">
    <source>
        <dbReference type="Proteomes" id="UP000094569"/>
    </source>
</evidence>
<dbReference type="OrthoDB" id="191139at2759"/>
<name>A0A1E3BAE2_ASPCR</name>
<sequence>MSDFNFHTEGKSVVERWGQRLVILGTSLVTHLPDVDFTSMDALSREKTGFPFKKPSPKSLEQGISTTLVAVLSPDLASQSGAYLQDCQVCETREYAHDGNLADQLWELSEELVSNEFQIGAT</sequence>
<dbReference type="AlphaFoldDB" id="A0A1E3BAE2"/>